<dbReference type="EMBL" id="JACHMB010000001">
    <property type="protein sequence ID" value="MBB5781947.1"/>
    <property type="molecule type" value="Genomic_DNA"/>
</dbReference>
<protein>
    <submittedName>
        <fullName evidence="1">Uncharacterized protein</fullName>
    </submittedName>
</protein>
<name>A0A7W9LFI5_9ACTN</name>
<accession>A0A7W9LFI5</accession>
<reference evidence="1 2" key="1">
    <citation type="submission" date="2020-08" db="EMBL/GenBank/DDBJ databases">
        <title>Sequencing the genomes of 1000 actinobacteria strains.</title>
        <authorList>
            <person name="Klenk H.-P."/>
        </authorList>
    </citation>
    <scope>NUCLEOTIDE SEQUENCE [LARGE SCALE GENOMIC DNA]</scope>
    <source>
        <strain evidence="1 2">DSM 45507</strain>
    </source>
</reference>
<keyword evidence="2" id="KW-1185">Reference proteome</keyword>
<gene>
    <name evidence="1" type="ORF">HD596_008703</name>
</gene>
<proteinExistence type="predicted"/>
<organism evidence="1 2">
    <name type="scientific">Nonomuraea jabiensis</name>
    <dbReference type="NCBI Taxonomy" id="882448"/>
    <lineage>
        <taxon>Bacteria</taxon>
        <taxon>Bacillati</taxon>
        <taxon>Actinomycetota</taxon>
        <taxon>Actinomycetes</taxon>
        <taxon>Streptosporangiales</taxon>
        <taxon>Streptosporangiaceae</taxon>
        <taxon>Nonomuraea</taxon>
    </lineage>
</organism>
<dbReference type="AlphaFoldDB" id="A0A7W9LFI5"/>
<sequence length="112" mass="12224">MVRDRNDPERFNDRRPRRLLAGRTAGPAFLAYRRAPPPAAARGGLPLPGRRPRTAVLPEPLPLATLLAEIIKLERVKAIGLPQTLFGETSEKVVEVLAGAGDAHVPPPTKRR</sequence>
<dbReference type="Proteomes" id="UP000579153">
    <property type="component" value="Unassembled WGS sequence"/>
</dbReference>
<evidence type="ECO:0000313" key="1">
    <source>
        <dbReference type="EMBL" id="MBB5781947.1"/>
    </source>
</evidence>
<comment type="caution">
    <text evidence="1">The sequence shown here is derived from an EMBL/GenBank/DDBJ whole genome shotgun (WGS) entry which is preliminary data.</text>
</comment>
<evidence type="ECO:0000313" key="2">
    <source>
        <dbReference type="Proteomes" id="UP000579153"/>
    </source>
</evidence>